<accession>A0A560L1R5</accession>
<organism evidence="2 3">
    <name type="scientific">Bradyrhizobium macuxiense</name>
    <dbReference type="NCBI Taxonomy" id="1755647"/>
    <lineage>
        <taxon>Bacteria</taxon>
        <taxon>Pseudomonadati</taxon>
        <taxon>Pseudomonadota</taxon>
        <taxon>Alphaproteobacteria</taxon>
        <taxon>Hyphomicrobiales</taxon>
        <taxon>Nitrobacteraceae</taxon>
        <taxon>Bradyrhizobium</taxon>
    </lineage>
</organism>
<evidence type="ECO:0000313" key="3">
    <source>
        <dbReference type="Proteomes" id="UP000321304"/>
    </source>
</evidence>
<comment type="caution">
    <text evidence="2">The sequence shown here is derived from an EMBL/GenBank/DDBJ whole genome shotgun (WGS) entry which is preliminary data.</text>
</comment>
<proteinExistence type="predicted"/>
<protein>
    <submittedName>
        <fullName evidence="2">Uncharacterized protein</fullName>
    </submittedName>
</protein>
<keyword evidence="3" id="KW-1185">Reference proteome</keyword>
<evidence type="ECO:0000313" key="2">
    <source>
        <dbReference type="EMBL" id="TWB89451.1"/>
    </source>
</evidence>
<evidence type="ECO:0000256" key="1">
    <source>
        <dbReference type="SAM" id="MobiDB-lite"/>
    </source>
</evidence>
<dbReference type="Proteomes" id="UP000321304">
    <property type="component" value="Unassembled WGS sequence"/>
</dbReference>
<dbReference type="AlphaFoldDB" id="A0A560L1R5"/>
<reference evidence="2 3" key="1">
    <citation type="submission" date="2019-06" db="EMBL/GenBank/DDBJ databases">
        <title>Genomic Encyclopedia of Type Strains, Phase IV (KMG-V): Genome sequencing to study the core and pangenomes of soil and plant-associated prokaryotes.</title>
        <authorList>
            <person name="Whitman W."/>
        </authorList>
    </citation>
    <scope>NUCLEOTIDE SEQUENCE [LARGE SCALE GENOMIC DNA]</scope>
    <source>
        <strain evidence="2 3">BR 10355</strain>
    </source>
</reference>
<dbReference type="EMBL" id="VITY01000016">
    <property type="protein sequence ID" value="TWB89451.1"/>
    <property type="molecule type" value="Genomic_DNA"/>
</dbReference>
<feature type="compositionally biased region" description="Basic and acidic residues" evidence="1">
    <location>
        <begin position="42"/>
        <end position="56"/>
    </location>
</feature>
<name>A0A560L1R5_9BRAD</name>
<feature type="region of interest" description="Disordered" evidence="1">
    <location>
        <begin position="1"/>
        <end position="56"/>
    </location>
</feature>
<sequence>MSKIAPYHTDSPEYPPSHRNVYHDRDNCPAGKTIKQAHRKAGKAERPRCNDCKKLD</sequence>
<gene>
    <name evidence="2" type="ORF">FBZ93_116170</name>
</gene>